<feature type="transmembrane region" description="Helical" evidence="1">
    <location>
        <begin position="127"/>
        <end position="144"/>
    </location>
</feature>
<dbReference type="AlphaFoldDB" id="A0A2W5VRR0"/>
<dbReference type="EMBL" id="QFQP01000010">
    <property type="protein sequence ID" value="PZR13241.1"/>
    <property type="molecule type" value="Genomic_DNA"/>
</dbReference>
<sequence>MISGFVAALWAFVISSRQLVENDLFWHLMLGRAVAREGSRTVVEPSAFTFGVPRSLSVPEWLWDVLAWFSWQGGEVGVAWFVCACGALAAVALVFAVSRFGRGLLVPAVTAFVLAALSVRIKERPETLALAWAAMFMALSVAVVRRCSWPRVVALFAVEVLWAQTHGTFVLAVPMFVAAVLNAPLSKWPRLGGVLALVVVALISGPAGFGIASFVSSHVSGDAVAHIVDMADPTWADFNPAGAPYHFIAAALTVVALLGALSGAWTWSSLAFLGLGLLVASTSVRGVAWWALLLMPQLALTLKVASRRRFVSVTALGVALLTLTWVTVRLEKRVGPFLSFSVKSSELPREAVNAMPDGATVWTSFEVGAAVGLISDGRLRVSIDSRTPMVFDDAAFALSRDCLARPECLKRSFAAMNVQGAIVERSAACGAVLSEGSLAPVAVNARYAAFAKGVAPLTTIDVCSPMFVTERSCDDAAFGADLARLQPAGDAFITFLAQAAAVRCGRAVDVAKLETLLVSQPRWTALMVLVGTAREKSGDAVGAARLLSRALSSGFPAALGPLQLALAKLEAKPRAAVLDEVISALDDQTPSSLRALRALAAAENGEDAVARVQALRAAAAGEKSVLPVLSALAKSATEPVDRAEYESWARVLTEQK</sequence>
<evidence type="ECO:0000313" key="2">
    <source>
        <dbReference type="EMBL" id="PZR13241.1"/>
    </source>
</evidence>
<keyword evidence="1" id="KW-0472">Membrane</keyword>
<feature type="transmembrane region" description="Helical" evidence="1">
    <location>
        <begin position="271"/>
        <end position="298"/>
    </location>
</feature>
<proteinExistence type="predicted"/>
<keyword evidence="1" id="KW-1133">Transmembrane helix</keyword>
<feature type="transmembrane region" description="Helical" evidence="1">
    <location>
        <begin position="193"/>
        <end position="215"/>
    </location>
</feature>
<comment type="caution">
    <text evidence="2">The sequence shown here is derived from an EMBL/GenBank/DDBJ whole genome shotgun (WGS) entry which is preliminary data.</text>
</comment>
<name>A0A2W5VRR0_9BACT</name>
<feature type="transmembrane region" description="Helical" evidence="1">
    <location>
        <begin position="78"/>
        <end position="97"/>
    </location>
</feature>
<protein>
    <recommendedName>
        <fullName evidence="4">Glycosyltransferase RgtA/B/C/D-like domain-containing protein</fullName>
    </recommendedName>
</protein>
<dbReference type="Proteomes" id="UP000249061">
    <property type="component" value="Unassembled WGS sequence"/>
</dbReference>
<feature type="transmembrane region" description="Helical" evidence="1">
    <location>
        <begin position="156"/>
        <end position="181"/>
    </location>
</feature>
<gene>
    <name evidence="2" type="ORF">DI536_13220</name>
</gene>
<evidence type="ECO:0008006" key="4">
    <source>
        <dbReference type="Google" id="ProtNLM"/>
    </source>
</evidence>
<evidence type="ECO:0000256" key="1">
    <source>
        <dbReference type="SAM" id="Phobius"/>
    </source>
</evidence>
<feature type="transmembrane region" description="Helical" evidence="1">
    <location>
        <begin position="245"/>
        <end position="265"/>
    </location>
</feature>
<evidence type="ECO:0000313" key="3">
    <source>
        <dbReference type="Proteomes" id="UP000249061"/>
    </source>
</evidence>
<keyword evidence="1" id="KW-0812">Transmembrane</keyword>
<reference evidence="2 3" key="1">
    <citation type="submission" date="2017-08" db="EMBL/GenBank/DDBJ databases">
        <title>Infants hospitalized years apart are colonized by the same room-sourced microbial strains.</title>
        <authorList>
            <person name="Brooks B."/>
            <person name="Olm M.R."/>
            <person name="Firek B.A."/>
            <person name="Baker R."/>
            <person name="Thomas B.C."/>
            <person name="Morowitz M.J."/>
            <person name="Banfield J.F."/>
        </authorList>
    </citation>
    <scope>NUCLEOTIDE SEQUENCE [LARGE SCALE GENOMIC DNA]</scope>
    <source>
        <strain evidence="2">S2_003_000_R2_14</strain>
    </source>
</reference>
<accession>A0A2W5VRR0</accession>
<organism evidence="2 3">
    <name type="scientific">Archangium gephyra</name>
    <dbReference type="NCBI Taxonomy" id="48"/>
    <lineage>
        <taxon>Bacteria</taxon>
        <taxon>Pseudomonadati</taxon>
        <taxon>Myxococcota</taxon>
        <taxon>Myxococcia</taxon>
        <taxon>Myxococcales</taxon>
        <taxon>Cystobacterineae</taxon>
        <taxon>Archangiaceae</taxon>
        <taxon>Archangium</taxon>
    </lineage>
</organism>
<feature type="transmembrane region" description="Helical" evidence="1">
    <location>
        <begin position="104"/>
        <end position="121"/>
    </location>
</feature>